<sequence>MSLYTVIRHPHVHRRRRHGPVRAEHEHVGVNGRIAAWVTRRVGSMWTVYTFAAFTSVWMILGSPAGYGFDPYPYPFLLFLGNVVQLLLIFVILLGQQVIGRAADKRALMTYLDAEAILHDCEEIQNHLIAQDEHLGSCVELSEDDRKELTLAGERLEAPAKMDDEYIGFNGRLAAWVTHRVGTMSAFYAATFFQLGWIVLAELHVITFDPYPFPFLLFLSSLTQLLLMCVIMVGQQVIGRAADKRALQTYLDAEAVLHACERLQHHLKAQDLAIRHVVTHMEQCRPTAAPQPPERSTVG</sequence>
<evidence type="ECO:0000256" key="1">
    <source>
        <dbReference type="SAM" id="Phobius"/>
    </source>
</evidence>
<dbReference type="InterPro" id="IPR010406">
    <property type="entry name" value="DUF1003"/>
</dbReference>
<dbReference type="PANTHER" id="PTHR41386:SF1">
    <property type="entry name" value="MEMBRANE PROTEIN"/>
    <property type="match status" value="1"/>
</dbReference>
<feature type="transmembrane region" description="Helical" evidence="1">
    <location>
        <begin position="186"/>
        <end position="207"/>
    </location>
</feature>
<protein>
    <submittedName>
        <fullName evidence="2">DUF1003 domain-containing protein</fullName>
    </submittedName>
</protein>
<reference evidence="2" key="1">
    <citation type="submission" date="2021-04" db="EMBL/GenBank/DDBJ databases">
        <title>Genome based classification of Actinospica acidithermotolerans sp. nov., an actinobacterium isolated from an Indonesian hot spring.</title>
        <authorList>
            <person name="Kusuma A.B."/>
            <person name="Putra K.E."/>
            <person name="Nafisah S."/>
            <person name="Loh J."/>
            <person name="Nouioui I."/>
            <person name="Goodfellow M."/>
        </authorList>
    </citation>
    <scope>NUCLEOTIDE SEQUENCE</scope>
    <source>
        <strain evidence="2">CSCA 57</strain>
    </source>
</reference>
<dbReference type="Proteomes" id="UP000675781">
    <property type="component" value="Unassembled WGS sequence"/>
</dbReference>
<feature type="transmembrane region" description="Helical" evidence="1">
    <location>
        <begin position="73"/>
        <end position="95"/>
    </location>
</feature>
<comment type="caution">
    <text evidence="2">The sequence shown here is derived from an EMBL/GenBank/DDBJ whole genome shotgun (WGS) entry which is preliminary data.</text>
</comment>
<keyword evidence="1" id="KW-1133">Transmembrane helix</keyword>
<dbReference type="Pfam" id="PF06210">
    <property type="entry name" value="DUF1003"/>
    <property type="match status" value="2"/>
</dbReference>
<name>A0A941ETM3_9ACTN</name>
<evidence type="ECO:0000313" key="3">
    <source>
        <dbReference type="Proteomes" id="UP000675781"/>
    </source>
</evidence>
<dbReference type="EMBL" id="JAGSOG010000175">
    <property type="protein sequence ID" value="MBR7837008.1"/>
    <property type="molecule type" value="Genomic_DNA"/>
</dbReference>
<keyword evidence="1" id="KW-0472">Membrane</keyword>
<evidence type="ECO:0000313" key="2">
    <source>
        <dbReference type="EMBL" id="MBR7837008.1"/>
    </source>
</evidence>
<keyword evidence="3" id="KW-1185">Reference proteome</keyword>
<feature type="transmembrane region" description="Helical" evidence="1">
    <location>
        <begin position="213"/>
        <end position="234"/>
    </location>
</feature>
<dbReference type="PANTHER" id="PTHR41386">
    <property type="entry name" value="INTEGRAL MEMBRANE PROTEIN-RELATED"/>
    <property type="match status" value="1"/>
</dbReference>
<accession>A0A941ETM3</accession>
<dbReference type="RefSeq" id="WP_212531476.1">
    <property type="nucleotide sequence ID" value="NZ_JAGSOG010000175.1"/>
</dbReference>
<dbReference type="AlphaFoldDB" id="A0A941ETM3"/>
<proteinExistence type="predicted"/>
<gene>
    <name evidence="2" type="ORF">KDL01_27275</name>
</gene>
<feature type="transmembrane region" description="Helical" evidence="1">
    <location>
        <begin position="42"/>
        <end position="61"/>
    </location>
</feature>
<keyword evidence="1" id="KW-0812">Transmembrane</keyword>
<organism evidence="2 3">
    <name type="scientific">Actinospica durhamensis</name>
    <dbReference type="NCBI Taxonomy" id="1508375"/>
    <lineage>
        <taxon>Bacteria</taxon>
        <taxon>Bacillati</taxon>
        <taxon>Actinomycetota</taxon>
        <taxon>Actinomycetes</taxon>
        <taxon>Catenulisporales</taxon>
        <taxon>Actinospicaceae</taxon>
        <taxon>Actinospica</taxon>
    </lineage>
</organism>